<dbReference type="PANTHER" id="PTHR24328:SF7">
    <property type="entry name" value="BUTTONLESS"/>
    <property type="match status" value="1"/>
</dbReference>
<evidence type="ECO:0000256" key="1">
    <source>
        <dbReference type="ARBA" id="ARBA00004123"/>
    </source>
</evidence>
<dbReference type="InterPro" id="IPR009057">
    <property type="entry name" value="Homeodomain-like_sf"/>
</dbReference>
<dbReference type="Pfam" id="PF00046">
    <property type="entry name" value="Homeodomain"/>
    <property type="match status" value="1"/>
</dbReference>
<dbReference type="Proteomes" id="UP001153714">
    <property type="component" value="Chromosome 19"/>
</dbReference>
<keyword evidence="4" id="KW-0804">Transcription</keyword>
<dbReference type="SMART" id="SM00389">
    <property type="entry name" value="HOX"/>
    <property type="match status" value="1"/>
</dbReference>
<organism evidence="8 9">
    <name type="scientific">Diatraea saccharalis</name>
    <name type="common">sugarcane borer</name>
    <dbReference type="NCBI Taxonomy" id="40085"/>
    <lineage>
        <taxon>Eukaryota</taxon>
        <taxon>Metazoa</taxon>
        <taxon>Ecdysozoa</taxon>
        <taxon>Arthropoda</taxon>
        <taxon>Hexapoda</taxon>
        <taxon>Insecta</taxon>
        <taxon>Pterygota</taxon>
        <taxon>Neoptera</taxon>
        <taxon>Endopterygota</taxon>
        <taxon>Lepidoptera</taxon>
        <taxon>Glossata</taxon>
        <taxon>Ditrysia</taxon>
        <taxon>Pyraloidea</taxon>
        <taxon>Crambidae</taxon>
        <taxon>Crambinae</taxon>
        <taxon>Diatraea</taxon>
    </lineage>
</organism>
<gene>
    <name evidence="8" type="ORF">DIATSA_LOCUS6078</name>
</gene>
<dbReference type="GO" id="GO:0000981">
    <property type="term" value="F:DNA-binding transcription factor activity, RNA polymerase II-specific"/>
    <property type="evidence" value="ECO:0007669"/>
    <property type="project" value="TreeGrafter"/>
</dbReference>
<dbReference type="SUPFAM" id="SSF46689">
    <property type="entry name" value="Homeodomain-like"/>
    <property type="match status" value="1"/>
</dbReference>
<dbReference type="PANTHER" id="PTHR24328">
    <property type="entry name" value="HOMEOBOX PROTEIN MOX"/>
    <property type="match status" value="1"/>
</dbReference>
<protein>
    <recommendedName>
        <fullName evidence="7">Homeobox domain-containing protein</fullName>
    </recommendedName>
</protein>
<evidence type="ECO:0000256" key="3">
    <source>
        <dbReference type="ARBA" id="ARBA00023015"/>
    </source>
</evidence>
<dbReference type="InterPro" id="IPR042634">
    <property type="entry name" value="MOX-1/MOX-2"/>
</dbReference>
<dbReference type="InterPro" id="IPR001356">
    <property type="entry name" value="HD"/>
</dbReference>
<dbReference type="CDD" id="cd00086">
    <property type="entry name" value="homeodomain"/>
    <property type="match status" value="1"/>
</dbReference>
<proteinExistence type="predicted"/>
<name>A0A9N9R1V9_9NEOP</name>
<dbReference type="AlphaFoldDB" id="A0A9N9R1V9"/>
<feature type="DNA-binding region" description="Homeobox" evidence="5">
    <location>
        <begin position="102"/>
        <end position="147"/>
    </location>
</feature>
<feature type="domain" description="Homeobox" evidence="7">
    <location>
        <begin position="100"/>
        <end position="146"/>
    </location>
</feature>
<dbReference type="Gene3D" id="1.10.10.60">
    <property type="entry name" value="Homeodomain-like"/>
    <property type="match status" value="1"/>
</dbReference>
<evidence type="ECO:0000256" key="5">
    <source>
        <dbReference type="PROSITE-ProRule" id="PRU00108"/>
    </source>
</evidence>
<keyword evidence="9" id="KW-1185">Reference proteome</keyword>
<dbReference type="GO" id="GO:0000978">
    <property type="term" value="F:RNA polymerase II cis-regulatory region sequence-specific DNA binding"/>
    <property type="evidence" value="ECO:0007669"/>
    <property type="project" value="TreeGrafter"/>
</dbReference>
<keyword evidence="5 6" id="KW-0371">Homeobox</keyword>
<dbReference type="PROSITE" id="PS50071">
    <property type="entry name" value="HOMEOBOX_2"/>
    <property type="match status" value="1"/>
</dbReference>
<dbReference type="GO" id="GO:0005634">
    <property type="term" value="C:nucleus"/>
    <property type="evidence" value="ECO:0007669"/>
    <property type="project" value="UniProtKB-SubCell"/>
</dbReference>
<evidence type="ECO:0000259" key="7">
    <source>
        <dbReference type="PROSITE" id="PS50071"/>
    </source>
</evidence>
<dbReference type="EMBL" id="OU893350">
    <property type="protein sequence ID" value="CAG9788260.1"/>
    <property type="molecule type" value="Genomic_DNA"/>
</dbReference>
<evidence type="ECO:0000313" key="9">
    <source>
        <dbReference type="Proteomes" id="UP001153714"/>
    </source>
</evidence>
<keyword evidence="5 6" id="KW-0238">DNA-binding</keyword>
<dbReference type="OrthoDB" id="6159439at2759"/>
<keyword evidence="2" id="KW-0217">Developmental protein</keyword>
<keyword evidence="5 6" id="KW-0539">Nucleus</keyword>
<reference evidence="8" key="1">
    <citation type="submission" date="2021-12" db="EMBL/GenBank/DDBJ databases">
        <authorList>
            <person name="King R."/>
        </authorList>
    </citation>
    <scope>NUCLEOTIDE SEQUENCE</scope>
</reference>
<comment type="subcellular location">
    <subcellularLocation>
        <location evidence="1 5 6">Nucleus</location>
    </subcellularLocation>
</comment>
<evidence type="ECO:0000256" key="2">
    <source>
        <dbReference type="ARBA" id="ARBA00022473"/>
    </source>
</evidence>
<evidence type="ECO:0000313" key="8">
    <source>
        <dbReference type="EMBL" id="CAG9788260.1"/>
    </source>
</evidence>
<reference evidence="8" key="2">
    <citation type="submission" date="2022-10" db="EMBL/GenBank/DDBJ databases">
        <authorList>
            <consortium name="ENA_rothamsted_submissions"/>
            <consortium name="culmorum"/>
            <person name="King R."/>
        </authorList>
    </citation>
    <scope>NUCLEOTIDE SEQUENCE</scope>
</reference>
<dbReference type="GO" id="GO:0045944">
    <property type="term" value="P:positive regulation of transcription by RNA polymerase II"/>
    <property type="evidence" value="ECO:0007669"/>
    <property type="project" value="InterPro"/>
</dbReference>
<sequence length="176" mass="20937">MEFLKHDFFVPVDETNECQSEQNYFEGLPYQVDGVHQEVVHPCFPIFYDYRQIERQEDVGVNHWDWSEWNERQVFVKVESDLDTSGGISSYSEEDVRSENSSRKERTAFTKVQIRSLEEEFARANYLTRLRRYEIAVALNLTERQVAGPYLLLKSYMVLKVHQKIEQLELEYCAVH</sequence>
<evidence type="ECO:0000256" key="6">
    <source>
        <dbReference type="RuleBase" id="RU000682"/>
    </source>
</evidence>
<keyword evidence="3" id="KW-0805">Transcription regulation</keyword>
<evidence type="ECO:0000256" key="4">
    <source>
        <dbReference type="ARBA" id="ARBA00023163"/>
    </source>
</evidence>
<accession>A0A9N9R1V9</accession>